<dbReference type="PANTHER" id="PTHR13276:SF0">
    <property type="entry name" value="GUANINE NUCLEOTIDE EXCHANGE FACTOR MSS4"/>
    <property type="match status" value="1"/>
</dbReference>
<reference evidence="4 5" key="1">
    <citation type="submission" date="2024-07" db="EMBL/GenBank/DDBJ databases">
        <title>Chromosome-level genome assembly of the water stick insect Ranatra chinensis (Heteroptera: Nepidae).</title>
        <authorList>
            <person name="Liu X."/>
        </authorList>
    </citation>
    <scope>NUCLEOTIDE SEQUENCE [LARGE SCALE GENOMIC DNA]</scope>
    <source>
        <strain evidence="4">Cailab_2021Rc</strain>
        <tissue evidence="4">Muscle</tissue>
    </source>
</reference>
<accession>A0ABD0YR31</accession>
<dbReference type="FunFam" id="2.170.150.10:FF:000005">
    <property type="entry name" value="Guanine nucleotide exchange factor MSS4"/>
    <property type="match status" value="1"/>
</dbReference>
<dbReference type="Gene3D" id="2.170.150.10">
    <property type="entry name" value="Metal Binding Protein, Guanine Nucleotide Exchange Factor, Chain A"/>
    <property type="match status" value="1"/>
</dbReference>
<gene>
    <name evidence="4" type="ORF">AAG570_009920</name>
</gene>
<dbReference type="GO" id="GO:0005085">
    <property type="term" value="F:guanyl-nucleotide exchange factor activity"/>
    <property type="evidence" value="ECO:0007669"/>
    <property type="project" value="UniProtKB-KW"/>
</dbReference>
<dbReference type="Proteomes" id="UP001558652">
    <property type="component" value="Unassembled WGS sequence"/>
</dbReference>
<dbReference type="AlphaFoldDB" id="A0ABD0YR31"/>
<evidence type="ECO:0000256" key="1">
    <source>
        <dbReference type="ARBA" id="ARBA00022448"/>
    </source>
</evidence>
<dbReference type="PANTHER" id="PTHR13276">
    <property type="entry name" value="GUANINE NUCLEOTIDE EXCHANGE FACTOR MSS4"/>
    <property type="match status" value="1"/>
</dbReference>
<dbReference type="SUPFAM" id="SSF51316">
    <property type="entry name" value="Mss4-like"/>
    <property type="match status" value="1"/>
</dbReference>
<dbReference type="PROSITE" id="PS51796">
    <property type="entry name" value="MSS4"/>
    <property type="match status" value="1"/>
</dbReference>
<evidence type="ECO:0008006" key="6">
    <source>
        <dbReference type="Google" id="ProtNLM"/>
    </source>
</evidence>
<keyword evidence="2" id="KW-0344">Guanine-nucleotide releasing factor</keyword>
<evidence type="ECO:0000313" key="4">
    <source>
        <dbReference type="EMBL" id="KAL1138231.1"/>
    </source>
</evidence>
<comment type="caution">
    <text evidence="4">The sequence shown here is derived from an EMBL/GenBank/DDBJ whole genome shotgun (WGS) entry which is preliminary data.</text>
</comment>
<organism evidence="4 5">
    <name type="scientific">Ranatra chinensis</name>
    <dbReference type="NCBI Taxonomy" id="642074"/>
    <lineage>
        <taxon>Eukaryota</taxon>
        <taxon>Metazoa</taxon>
        <taxon>Ecdysozoa</taxon>
        <taxon>Arthropoda</taxon>
        <taxon>Hexapoda</taxon>
        <taxon>Insecta</taxon>
        <taxon>Pterygota</taxon>
        <taxon>Neoptera</taxon>
        <taxon>Paraneoptera</taxon>
        <taxon>Hemiptera</taxon>
        <taxon>Heteroptera</taxon>
        <taxon>Panheteroptera</taxon>
        <taxon>Nepomorpha</taxon>
        <taxon>Nepidae</taxon>
        <taxon>Ranatrinae</taxon>
        <taxon>Ranatra</taxon>
    </lineage>
</organism>
<keyword evidence="1" id="KW-0813">Transport</keyword>
<dbReference type="InterPro" id="IPR011323">
    <property type="entry name" value="Mss4/transl-control_tumour"/>
</dbReference>
<dbReference type="GO" id="GO:0015031">
    <property type="term" value="P:protein transport"/>
    <property type="evidence" value="ECO:0007669"/>
    <property type="project" value="UniProtKB-KW"/>
</dbReference>
<evidence type="ECO:0000256" key="3">
    <source>
        <dbReference type="ARBA" id="ARBA00022927"/>
    </source>
</evidence>
<keyword evidence="5" id="KW-1185">Reference proteome</keyword>
<dbReference type="EMBL" id="JBFDAA010000004">
    <property type="protein sequence ID" value="KAL1138231.1"/>
    <property type="molecule type" value="Genomic_DNA"/>
</dbReference>
<dbReference type="InterPro" id="IPR011057">
    <property type="entry name" value="Mss4-like_sf"/>
</dbReference>
<sequence length="122" mass="13737">MSETEAVSGPDQQELDKENLIEDGKNKELIQCQRCPCKILNPGFSLPTMNHKAEDADSEEDISDYWQVGDVYAFENLGFSKTVSGLKYLICADCEIGPIGWHDIDTKQSYVALSRVRYLNTN</sequence>
<keyword evidence="3" id="KW-0653">Protein transport</keyword>
<dbReference type="InterPro" id="IPR007515">
    <property type="entry name" value="Mss4"/>
</dbReference>
<name>A0ABD0YR31_9HEMI</name>
<protein>
    <recommendedName>
        <fullName evidence="6">Guanine nucleotide exchange factor MSS4</fullName>
    </recommendedName>
</protein>
<proteinExistence type="predicted"/>
<evidence type="ECO:0000313" key="5">
    <source>
        <dbReference type="Proteomes" id="UP001558652"/>
    </source>
</evidence>
<dbReference type="Pfam" id="PF04421">
    <property type="entry name" value="Mss4"/>
    <property type="match status" value="1"/>
</dbReference>
<evidence type="ECO:0000256" key="2">
    <source>
        <dbReference type="ARBA" id="ARBA00022658"/>
    </source>
</evidence>